<dbReference type="HAMAP" id="MF_01151">
    <property type="entry name" value="GrpE"/>
    <property type="match status" value="1"/>
</dbReference>
<keyword evidence="2 3" id="KW-0143">Chaperone</keyword>
<dbReference type="Gene3D" id="3.90.20.20">
    <property type="match status" value="1"/>
</dbReference>
<comment type="subcellular location">
    <subcellularLocation>
        <location evidence="3">Cytoplasm</location>
    </subcellularLocation>
</comment>
<dbReference type="GO" id="GO:0051087">
    <property type="term" value="F:protein-folding chaperone binding"/>
    <property type="evidence" value="ECO:0007669"/>
    <property type="project" value="InterPro"/>
</dbReference>
<dbReference type="Pfam" id="PF01025">
    <property type="entry name" value="GrpE"/>
    <property type="match status" value="1"/>
</dbReference>
<dbReference type="InterPro" id="IPR013805">
    <property type="entry name" value="GrpE_CC"/>
</dbReference>
<organism evidence="7 8">
    <name type="scientific">Candidatus Kaiserbacteria bacterium RIFCSPLOWO2_12_FULL_45_26</name>
    <dbReference type="NCBI Taxonomy" id="1798525"/>
    <lineage>
        <taxon>Bacteria</taxon>
        <taxon>Candidatus Kaiseribacteriota</taxon>
    </lineage>
</organism>
<dbReference type="GO" id="GO:0051082">
    <property type="term" value="F:unfolded protein binding"/>
    <property type="evidence" value="ECO:0007669"/>
    <property type="project" value="TreeGrafter"/>
</dbReference>
<dbReference type="GO" id="GO:0005737">
    <property type="term" value="C:cytoplasm"/>
    <property type="evidence" value="ECO:0007669"/>
    <property type="project" value="UniProtKB-SubCell"/>
</dbReference>
<evidence type="ECO:0000256" key="6">
    <source>
        <dbReference type="SAM" id="MobiDB-lite"/>
    </source>
</evidence>
<dbReference type="GO" id="GO:0042803">
    <property type="term" value="F:protein homodimerization activity"/>
    <property type="evidence" value="ECO:0007669"/>
    <property type="project" value="InterPro"/>
</dbReference>
<reference evidence="7 8" key="1">
    <citation type="journal article" date="2016" name="Nat. Commun.">
        <title>Thousands of microbial genomes shed light on interconnected biogeochemical processes in an aquifer system.</title>
        <authorList>
            <person name="Anantharaman K."/>
            <person name="Brown C.T."/>
            <person name="Hug L.A."/>
            <person name="Sharon I."/>
            <person name="Castelle C.J."/>
            <person name="Probst A.J."/>
            <person name="Thomas B.C."/>
            <person name="Singh A."/>
            <person name="Wilkins M.J."/>
            <person name="Karaoz U."/>
            <person name="Brodie E.L."/>
            <person name="Williams K.H."/>
            <person name="Hubbard S.S."/>
            <person name="Banfield J.F."/>
        </authorList>
    </citation>
    <scope>NUCLEOTIDE SEQUENCE [LARGE SCALE GENOMIC DNA]</scope>
</reference>
<dbReference type="Gene3D" id="2.30.22.10">
    <property type="entry name" value="Head domain of nucleotide exchange factor GrpE"/>
    <property type="match status" value="1"/>
</dbReference>
<dbReference type="SUPFAM" id="SSF51064">
    <property type="entry name" value="Head domain of nucleotide exchange factor GrpE"/>
    <property type="match status" value="1"/>
</dbReference>
<keyword evidence="5" id="KW-0175">Coiled coil</keyword>
<dbReference type="EMBL" id="MFMM01000001">
    <property type="protein sequence ID" value="OGG85108.1"/>
    <property type="molecule type" value="Genomic_DNA"/>
</dbReference>
<feature type="region of interest" description="Disordered" evidence="6">
    <location>
        <begin position="1"/>
        <end position="37"/>
    </location>
</feature>
<sequence>MVNKKHKETTQDDVELTSEDTEIHEPELEELEEKQNGFNNTLRDKLKVCEAEKREILEESQRTKADFLNAKRRLEEERKRDRERGTISHIEDLIPLCDSFQVAMSNKEVWEKADENWRKGIEGIYSQLQNILSSNQVSVINPIHTTFNPHQHEALSTIPVTDEKEDHMVMAVIQMGYELKKTDNTTEIIRPARVIIGTFEK</sequence>
<dbReference type="Proteomes" id="UP000177325">
    <property type="component" value="Unassembled WGS sequence"/>
</dbReference>
<evidence type="ECO:0000256" key="2">
    <source>
        <dbReference type="ARBA" id="ARBA00023186"/>
    </source>
</evidence>
<evidence type="ECO:0000256" key="3">
    <source>
        <dbReference type="HAMAP-Rule" id="MF_01151"/>
    </source>
</evidence>
<dbReference type="SUPFAM" id="SSF58014">
    <property type="entry name" value="Coiled-coil domain of nucleotide exchange factor GrpE"/>
    <property type="match status" value="1"/>
</dbReference>
<gene>
    <name evidence="3" type="primary">grpE</name>
    <name evidence="7" type="ORF">A3G90_03550</name>
</gene>
<keyword evidence="3" id="KW-0963">Cytoplasm</keyword>
<accession>A0A1F6FGX5</accession>
<proteinExistence type="inferred from homology"/>
<feature type="coiled-coil region" evidence="5">
    <location>
        <begin position="39"/>
        <end position="84"/>
    </location>
</feature>
<feature type="compositionally biased region" description="Acidic residues" evidence="6">
    <location>
        <begin position="11"/>
        <end position="20"/>
    </location>
</feature>
<dbReference type="InterPro" id="IPR009012">
    <property type="entry name" value="GrpE_head"/>
</dbReference>
<evidence type="ECO:0000313" key="8">
    <source>
        <dbReference type="Proteomes" id="UP000177325"/>
    </source>
</evidence>
<dbReference type="PRINTS" id="PR00773">
    <property type="entry name" value="GRPEPROTEIN"/>
</dbReference>
<dbReference type="PANTHER" id="PTHR21237">
    <property type="entry name" value="GRPE PROTEIN"/>
    <property type="match status" value="1"/>
</dbReference>
<comment type="subunit">
    <text evidence="3">Homodimer.</text>
</comment>
<comment type="function">
    <text evidence="3">Participates actively in the response to hyperosmotic and heat shock by preventing the aggregation of stress-denatured proteins, in association with DnaK and GrpE. It is the nucleotide exchange factor for DnaK and may function as a thermosensor. Unfolded proteins bind initially to DnaJ; upon interaction with the DnaJ-bound protein, DnaK hydrolyzes its bound ATP, resulting in the formation of a stable complex. GrpE releases ADP from DnaK; ATP binding to DnaK triggers the release of the substrate protein, thus completing the reaction cycle. Several rounds of ATP-dependent interactions between DnaJ, DnaK and GrpE are required for fully efficient folding.</text>
</comment>
<dbReference type="GO" id="GO:0000774">
    <property type="term" value="F:adenyl-nucleotide exchange factor activity"/>
    <property type="evidence" value="ECO:0007669"/>
    <property type="project" value="InterPro"/>
</dbReference>
<comment type="similarity">
    <text evidence="1 3 4">Belongs to the GrpE family.</text>
</comment>
<evidence type="ECO:0000256" key="1">
    <source>
        <dbReference type="ARBA" id="ARBA00009054"/>
    </source>
</evidence>
<dbReference type="InterPro" id="IPR000740">
    <property type="entry name" value="GrpE"/>
</dbReference>
<dbReference type="AlphaFoldDB" id="A0A1F6FGX5"/>
<evidence type="ECO:0000256" key="5">
    <source>
        <dbReference type="SAM" id="Coils"/>
    </source>
</evidence>
<dbReference type="STRING" id="1798525.A3G90_03550"/>
<evidence type="ECO:0000313" key="7">
    <source>
        <dbReference type="EMBL" id="OGG85108.1"/>
    </source>
</evidence>
<name>A0A1F6FGX5_9BACT</name>
<protein>
    <recommendedName>
        <fullName evidence="3">Protein GrpE</fullName>
    </recommendedName>
    <alternativeName>
        <fullName evidence="3">HSP-70 cofactor</fullName>
    </alternativeName>
</protein>
<dbReference type="PANTHER" id="PTHR21237:SF40">
    <property type="entry name" value="CELL CYCLE AND APOPTOSIS REGULATOR PROTEIN 2"/>
    <property type="match status" value="1"/>
</dbReference>
<keyword evidence="3" id="KW-0346">Stress response</keyword>
<comment type="caution">
    <text evidence="7">The sequence shown here is derived from an EMBL/GenBank/DDBJ whole genome shotgun (WGS) entry which is preliminary data.</text>
</comment>
<evidence type="ECO:0000256" key="4">
    <source>
        <dbReference type="RuleBase" id="RU004478"/>
    </source>
</evidence>
<dbReference type="GO" id="GO:0006457">
    <property type="term" value="P:protein folding"/>
    <property type="evidence" value="ECO:0007669"/>
    <property type="project" value="InterPro"/>
</dbReference>